<comment type="similarity">
    <text evidence="2">Belongs to the CD225/Dispanin family.</text>
</comment>
<dbReference type="EMBL" id="JAAGNN010000020">
    <property type="protein sequence ID" value="KAF4076122.1"/>
    <property type="molecule type" value="Genomic_DNA"/>
</dbReference>
<evidence type="ECO:0000256" key="4">
    <source>
        <dbReference type="ARBA" id="ARBA00022989"/>
    </source>
</evidence>
<evidence type="ECO:0000256" key="6">
    <source>
        <dbReference type="SAM" id="MobiDB-lite"/>
    </source>
</evidence>
<comment type="caution">
    <text evidence="8">The sequence shown here is derived from an EMBL/GenBank/DDBJ whole genome shotgun (WGS) entry which is preliminary data.</text>
</comment>
<keyword evidence="9" id="KW-1185">Reference proteome</keyword>
<feature type="transmembrane region" description="Helical" evidence="7">
    <location>
        <begin position="86"/>
        <end position="112"/>
    </location>
</feature>
<feature type="transmembrane region" description="Helical" evidence="7">
    <location>
        <begin position="133"/>
        <end position="162"/>
    </location>
</feature>
<feature type="region of interest" description="Disordered" evidence="6">
    <location>
        <begin position="1"/>
        <end position="32"/>
    </location>
</feature>
<name>A0A7J5ZZS6_AMEME</name>
<evidence type="ECO:0000256" key="3">
    <source>
        <dbReference type="ARBA" id="ARBA00022692"/>
    </source>
</evidence>
<organism evidence="8 9">
    <name type="scientific">Ameiurus melas</name>
    <name type="common">Black bullhead</name>
    <name type="synonym">Silurus melas</name>
    <dbReference type="NCBI Taxonomy" id="219545"/>
    <lineage>
        <taxon>Eukaryota</taxon>
        <taxon>Metazoa</taxon>
        <taxon>Chordata</taxon>
        <taxon>Craniata</taxon>
        <taxon>Vertebrata</taxon>
        <taxon>Euteleostomi</taxon>
        <taxon>Actinopterygii</taxon>
        <taxon>Neopterygii</taxon>
        <taxon>Teleostei</taxon>
        <taxon>Ostariophysi</taxon>
        <taxon>Siluriformes</taxon>
        <taxon>Ictaluridae</taxon>
        <taxon>Ameiurus</taxon>
    </lineage>
</organism>
<proteinExistence type="inferred from homology"/>
<dbReference type="PANTHER" id="PTHR14948">
    <property type="entry name" value="NG5"/>
    <property type="match status" value="1"/>
</dbReference>
<dbReference type="InterPro" id="IPR051423">
    <property type="entry name" value="CD225/Dispanin"/>
</dbReference>
<keyword evidence="5 7" id="KW-0472">Membrane</keyword>
<reference evidence="8 9" key="1">
    <citation type="submission" date="2020-02" db="EMBL/GenBank/DDBJ databases">
        <title>A chromosome-scale genome assembly of the black bullhead catfish (Ameiurus melas).</title>
        <authorList>
            <person name="Wen M."/>
            <person name="Zham M."/>
            <person name="Cabau C."/>
            <person name="Klopp C."/>
            <person name="Donnadieu C."/>
            <person name="Roques C."/>
            <person name="Bouchez O."/>
            <person name="Lampietro C."/>
            <person name="Jouanno E."/>
            <person name="Herpin A."/>
            <person name="Louis A."/>
            <person name="Berthelot C."/>
            <person name="Parey E."/>
            <person name="Roest-Crollius H."/>
            <person name="Braasch I."/>
            <person name="Postlethwait J."/>
            <person name="Robinson-Rechavi M."/>
            <person name="Echchiki A."/>
            <person name="Begum T."/>
            <person name="Montfort J."/>
            <person name="Schartl M."/>
            <person name="Bobe J."/>
            <person name="Guiguen Y."/>
        </authorList>
    </citation>
    <scope>NUCLEOTIDE SEQUENCE [LARGE SCALE GENOMIC DNA]</scope>
    <source>
        <strain evidence="8">M_S1</strain>
        <tissue evidence="8">Blood</tissue>
    </source>
</reference>
<keyword evidence="4 7" id="KW-1133">Transmembrane helix</keyword>
<dbReference type="Pfam" id="PF04505">
    <property type="entry name" value="CD225"/>
    <property type="match status" value="1"/>
</dbReference>
<gene>
    <name evidence="8" type="ORF">AMELA_G00226930</name>
</gene>
<sequence length="168" mass="17920">MDPIYSNEKSEKSNDPPAYQANMGYPPAQGVAPTQGVYPPAQGYGATPYGAQPYPGQAPYPGQPSVTVQPTMYVTPAIQVNPVPDYLGYSIFTMLCCCLPLGIAALIYSINTRDANLTGNRDLALRNSRTSRLLNNIALGLGIVSIIIMIIAVIVSVTTAAARLHDFD</sequence>
<dbReference type="PANTHER" id="PTHR14948:SF46">
    <property type="entry name" value="DISPANIN SUBFAMILY A MEMBER 2B-LIKE-RELATED"/>
    <property type="match status" value="1"/>
</dbReference>
<dbReference type="Proteomes" id="UP000593565">
    <property type="component" value="Unassembled WGS sequence"/>
</dbReference>
<evidence type="ECO:0000313" key="8">
    <source>
        <dbReference type="EMBL" id="KAF4076122.1"/>
    </source>
</evidence>
<dbReference type="AlphaFoldDB" id="A0A7J5ZZS6"/>
<evidence type="ECO:0000256" key="5">
    <source>
        <dbReference type="ARBA" id="ARBA00023136"/>
    </source>
</evidence>
<comment type="subcellular location">
    <subcellularLocation>
        <location evidence="1">Membrane</location>
    </subcellularLocation>
</comment>
<evidence type="ECO:0000256" key="1">
    <source>
        <dbReference type="ARBA" id="ARBA00004370"/>
    </source>
</evidence>
<dbReference type="InterPro" id="IPR007593">
    <property type="entry name" value="CD225/Dispanin_fam"/>
</dbReference>
<keyword evidence="3 7" id="KW-0812">Transmembrane</keyword>
<evidence type="ECO:0000313" key="9">
    <source>
        <dbReference type="Proteomes" id="UP000593565"/>
    </source>
</evidence>
<accession>A0A7J5ZZS6</accession>
<protein>
    <submittedName>
        <fullName evidence="8">Uncharacterized protein</fullName>
    </submittedName>
</protein>
<evidence type="ECO:0000256" key="7">
    <source>
        <dbReference type="SAM" id="Phobius"/>
    </source>
</evidence>
<evidence type="ECO:0000256" key="2">
    <source>
        <dbReference type="ARBA" id="ARBA00006843"/>
    </source>
</evidence>
<dbReference type="GO" id="GO:0016020">
    <property type="term" value="C:membrane"/>
    <property type="evidence" value="ECO:0007669"/>
    <property type="project" value="UniProtKB-SubCell"/>
</dbReference>